<evidence type="ECO:0000256" key="1">
    <source>
        <dbReference type="ARBA" id="ARBA00000085"/>
    </source>
</evidence>
<dbReference type="PRINTS" id="PR00344">
    <property type="entry name" value="BCTRLSENSOR"/>
</dbReference>
<evidence type="ECO:0000256" key="2">
    <source>
        <dbReference type="ARBA" id="ARBA00004429"/>
    </source>
</evidence>
<keyword evidence="12 14" id="KW-0902">Two-component regulatory system</keyword>
<dbReference type="KEGG" id="hch:HCH_03612"/>
<feature type="transmembrane region" description="Helical" evidence="14">
    <location>
        <begin position="177"/>
        <end position="196"/>
    </location>
</feature>
<dbReference type="HOGENOM" id="CLU_000445_89_6_6"/>
<dbReference type="STRING" id="349521.HCH_03612"/>
<protein>
    <recommendedName>
        <fullName evidence="14">Sensor protein</fullName>
        <ecNumber evidence="14">2.7.13.3</ecNumber>
    </recommendedName>
</protein>
<evidence type="ECO:0000256" key="12">
    <source>
        <dbReference type="ARBA" id="ARBA00023012"/>
    </source>
</evidence>
<keyword evidence="11 14" id="KW-1133">Transmembrane helix</keyword>
<dbReference type="FunFam" id="3.30.565.10:FF:000006">
    <property type="entry name" value="Sensor histidine kinase WalK"/>
    <property type="match status" value="1"/>
</dbReference>
<dbReference type="CDD" id="cd00082">
    <property type="entry name" value="HisKA"/>
    <property type="match status" value="1"/>
</dbReference>
<comment type="subcellular location">
    <subcellularLocation>
        <location evidence="2">Cell inner membrane</location>
        <topology evidence="2">Multi-pass membrane protein</topology>
    </subcellularLocation>
</comment>
<dbReference type="CDD" id="cd00075">
    <property type="entry name" value="HATPase"/>
    <property type="match status" value="1"/>
</dbReference>
<evidence type="ECO:0000256" key="6">
    <source>
        <dbReference type="ARBA" id="ARBA00022679"/>
    </source>
</evidence>
<dbReference type="InterPro" id="IPR003594">
    <property type="entry name" value="HATPase_dom"/>
</dbReference>
<accession>Q2SG72</accession>
<keyword evidence="6 14" id="KW-0808">Transferase</keyword>
<dbReference type="eggNOG" id="COG5002">
    <property type="taxonomic scope" value="Bacteria"/>
</dbReference>
<dbReference type="InterPro" id="IPR048590">
    <property type="entry name" value="CusS-like_sensor"/>
</dbReference>
<dbReference type="InterPro" id="IPR006290">
    <property type="entry name" value="CztS_silS_copS"/>
</dbReference>
<reference evidence="17 18" key="1">
    <citation type="journal article" date="2005" name="Nucleic Acids Res.">
        <title>Genomic blueprint of Hahella chejuensis, a marine microbe producing an algicidal agent.</title>
        <authorList>
            <person name="Jeong H."/>
            <person name="Yim J.H."/>
            <person name="Lee C."/>
            <person name="Choi S.-H."/>
            <person name="Park Y.K."/>
            <person name="Yoon S.H."/>
            <person name="Hur C.-G."/>
            <person name="Kang H.-Y."/>
            <person name="Kim D."/>
            <person name="Lee H.H."/>
            <person name="Park K.H."/>
            <person name="Park S.-H."/>
            <person name="Park H.-S."/>
            <person name="Lee H.K."/>
            <person name="Oh T.K."/>
            <person name="Kim J.F."/>
        </authorList>
    </citation>
    <scope>NUCLEOTIDE SEQUENCE [LARGE SCALE GENOMIC DNA]</scope>
    <source>
        <strain evidence="17 18">KCTC 2396</strain>
    </source>
</reference>
<dbReference type="InterPro" id="IPR036097">
    <property type="entry name" value="HisK_dim/P_sf"/>
</dbReference>
<feature type="domain" description="Histidine kinase" evidence="15">
    <location>
        <begin position="258"/>
        <end position="471"/>
    </location>
</feature>
<dbReference type="Pfam" id="PF02518">
    <property type="entry name" value="HATPase_c"/>
    <property type="match status" value="1"/>
</dbReference>
<dbReference type="SMART" id="SM00388">
    <property type="entry name" value="HisKA"/>
    <property type="match status" value="1"/>
</dbReference>
<dbReference type="Proteomes" id="UP000000238">
    <property type="component" value="Chromosome"/>
</dbReference>
<evidence type="ECO:0000256" key="11">
    <source>
        <dbReference type="ARBA" id="ARBA00022989"/>
    </source>
</evidence>
<evidence type="ECO:0000256" key="3">
    <source>
        <dbReference type="ARBA" id="ARBA00022475"/>
    </source>
</evidence>
<name>Q2SG72_HAHCH</name>
<gene>
    <name evidence="17" type="ordered locus">HCH_03612</name>
</gene>
<feature type="domain" description="HAMP" evidence="16">
    <location>
        <begin position="197"/>
        <end position="250"/>
    </location>
</feature>
<dbReference type="InterPro" id="IPR005467">
    <property type="entry name" value="His_kinase_dom"/>
</dbReference>
<dbReference type="PANTHER" id="PTHR45436">
    <property type="entry name" value="SENSOR HISTIDINE KINASE YKOH"/>
    <property type="match status" value="1"/>
</dbReference>
<evidence type="ECO:0000256" key="10">
    <source>
        <dbReference type="ARBA" id="ARBA00022840"/>
    </source>
</evidence>
<dbReference type="FunFam" id="1.10.287.130:FF:000001">
    <property type="entry name" value="Two-component sensor histidine kinase"/>
    <property type="match status" value="1"/>
</dbReference>
<dbReference type="SUPFAM" id="SSF55874">
    <property type="entry name" value="ATPase domain of HSP90 chaperone/DNA topoisomerase II/histidine kinase"/>
    <property type="match status" value="1"/>
</dbReference>
<evidence type="ECO:0000313" key="17">
    <source>
        <dbReference type="EMBL" id="ABC30352.1"/>
    </source>
</evidence>
<sequence>MCAMSSTKRPLPLAVRITALVGVAILAVFLVFGWLIERTIDQHFMEQDGAVLKEAAAVVEDMLFQHWPAEDLGMLQRKLDRALPGRLGVICKLSKPSNEVIYASPEFRGRGSPGDLEVRTVITADNLRMWRDGQNLYRGIRLKLSAPEAAPSSYYLVTLALEISAHRKFMKSYRHTLWASTLLAALVGICGVWVGVGRGLAPLRRVSNRIRGVSSDRLHVRLELDEAPVELVELAASFNDMMQRVETSYQRLSNFAADIAHELRTPVTNLMTQTQVALSKGRGVEEYREVLYSGLEEFERISKMIDDMLLLARTESGLGRLSPEKVSLRQEVQDLFDYFEAWAEAQGVLLTLKGRCRKVRGDRMMLRRAVSNLLSNAIRHTPEGGTVSVSLCDTPGFAVVSVANPGPGIPPEHLSRVFDRFYRVDDSRCRTDEGAGLGLAIVKSIVEAHGGCIAANSEQNHTQFVMKMPGK</sequence>
<dbReference type="InterPro" id="IPR050428">
    <property type="entry name" value="TCS_sensor_his_kinase"/>
</dbReference>
<dbReference type="Pfam" id="PF00512">
    <property type="entry name" value="HisKA"/>
    <property type="match status" value="1"/>
</dbReference>
<dbReference type="EMBL" id="CP000155">
    <property type="protein sequence ID" value="ABC30352.1"/>
    <property type="molecule type" value="Genomic_DNA"/>
</dbReference>
<evidence type="ECO:0000256" key="14">
    <source>
        <dbReference type="RuleBase" id="RU364088"/>
    </source>
</evidence>
<evidence type="ECO:0000256" key="9">
    <source>
        <dbReference type="ARBA" id="ARBA00022777"/>
    </source>
</evidence>
<keyword evidence="9 14" id="KW-0418">Kinase</keyword>
<dbReference type="Gene3D" id="3.30.565.10">
    <property type="entry name" value="Histidine kinase-like ATPase, C-terminal domain"/>
    <property type="match status" value="1"/>
</dbReference>
<dbReference type="PANTHER" id="PTHR45436:SF15">
    <property type="entry name" value="SENSOR HISTIDINE KINASE CUSS"/>
    <property type="match status" value="1"/>
</dbReference>
<keyword evidence="10 14" id="KW-0067">ATP-binding</keyword>
<evidence type="ECO:0000259" key="15">
    <source>
        <dbReference type="PROSITE" id="PS50109"/>
    </source>
</evidence>
<dbReference type="SMART" id="SM00304">
    <property type="entry name" value="HAMP"/>
    <property type="match status" value="1"/>
</dbReference>
<evidence type="ECO:0000256" key="7">
    <source>
        <dbReference type="ARBA" id="ARBA00022692"/>
    </source>
</evidence>
<keyword evidence="5" id="KW-0597">Phosphoprotein</keyword>
<dbReference type="EC" id="2.7.13.3" evidence="14"/>
<proteinExistence type="predicted"/>
<dbReference type="PROSITE" id="PS50109">
    <property type="entry name" value="HIS_KIN"/>
    <property type="match status" value="1"/>
</dbReference>
<dbReference type="PROSITE" id="PS50885">
    <property type="entry name" value="HAMP"/>
    <property type="match status" value="1"/>
</dbReference>
<keyword evidence="18" id="KW-1185">Reference proteome</keyword>
<dbReference type="Gene3D" id="6.10.340.10">
    <property type="match status" value="1"/>
</dbReference>
<dbReference type="GO" id="GO:0005886">
    <property type="term" value="C:plasma membrane"/>
    <property type="evidence" value="ECO:0007669"/>
    <property type="project" value="UniProtKB-SubCell"/>
</dbReference>
<dbReference type="Gene3D" id="1.10.287.130">
    <property type="match status" value="1"/>
</dbReference>
<dbReference type="Pfam" id="PF21085">
    <property type="entry name" value="CusS"/>
    <property type="match status" value="1"/>
</dbReference>
<dbReference type="GO" id="GO:0000155">
    <property type="term" value="F:phosphorelay sensor kinase activity"/>
    <property type="evidence" value="ECO:0007669"/>
    <property type="project" value="InterPro"/>
</dbReference>
<dbReference type="InterPro" id="IPR004358">
    <property type="entry name" value="Sig_transdc_His_kin-like_C"/>
</dbReference>
<dbReference type="InterPro" id="IPR036890">
    <property type="entry name" value="HATPase_C_sf"/>
</dbReference>
<dbReference type="InterPro" id="IPR003660">
    <property type="entry name" value="HAMP_dom"/>
</dbReference>
<evidence type="ECO:0000256" key="13">
    <source>
        <dbReference type="ARBA" id="ARBA00023136"/>
    </source>
</evidence>
<dbReference type="GO" id="GO:0005524">
    <property type="term" value="F:ATP binding"/>
    <property type="evidence" value="ECO:0007669"/>
    <property type="project" value="UniProtKB-KW"/>
</dbReference>
<dbReference type="CDD" id="cd06225">
    <property type="entry name" value="HAMP"/>
    <property type="match status" value="1"/>
</dbReference>
<evidence type="ECO:0000313" key="18">
    <source>
        <dbReference type="Proteomes" id="UP000000238"/>
    </source>
</evidence>
<dbReference type="SUPFAM" id="SSF47384">
    <property type="entry name" value="Homodimeric domain of signal transducing histidine kinase"/>
    <property type="match status" value="1"/>
</dbReference>
<dbReference type="Pfam" id="PF00672">
    <property type="entry name" value="HAMP"/>
    <property type="match status" value="1"/>
</dbReference>
<evidence type="ECO:0000256" key="4">
    <source>
        <dbReference type="ARBA" id="ARBA00022519"/>
    </source>
</evidence>
<keyword evidence="8 14" id="KW-0547">Nucleotide-binding</keyword>
<comment type="catalytic activity">
    <reaction evidence="1 14">
        <text>ATP + protein L-histidine = ADP + protein N-phospho-L-histidine.</text>
        <dbReference type="EC" id="2.7.13.3"/>
    </reaction>
</comment>
<keyword evidence="3 14" id="KW-1003">Cell membrane</keyword>
<dbReference type="SMART" id="SM00387">
    <property type="entry name" value="HATPase_c"/>
    <property type="match status" value="1"/>
</dbReference>
<evidence type="ECO:0000259" key="16">
    <source>
        <dbReference type="PROSITE" id="PS50885"/>
    </source>
</evidence>
<organism evidence="17 18">
    <name type="scientific">Hahella chejuensis (strain KCTC 2396)</name>
    <dbReference type="NCBI Taxonomy" id="349521"/>
    <lineage>
        <taxon>Bacteria</taxon>
        <taxon>Pseudomonadati</taxon>
        <taxon>Pseudomonadota</taxon>
        <taxon>Gammaproteobacteria</taxon>
        <taxon>Oceanospirillales</taxon>
        <taxon>Hahellaceae</taxon>
        <taxon>Hahella</taxon>
    </lineage>
</organism>
<feature type="transmembrane region" description="Helical" evidence="14">
    <location>
        <begin position="13"/>
        <end position="36"/>
    </location>
</feature>
<keyword evidence="7 14" id="KW-0812">Transmembrane</keyword>
<keyword evidence="13 14" id="KW-0472">Membrane</keyword>
<evidence type="ECO:0000256" key="8">
    <source>
        <dbReference type="ARBA" id="ARBA00022741"/>
    </source>
</evidence>
<keyword evidence="4 14" id="KW-0997">Cell inner membrane</keyword>
<dbReference type="InterPro" id="IPR003661">
    <property type="entry name" value="HisK_dim/P_dom"/>
</dbReference>
<comment type="function">
    <text evidence="14">Member of a two-component regulatory system.</text>
</comment>
<dbReference type="AlphaFoldDB" id="Q2SG72"/>
<evidence type="ECO:0000256" key="5">
    <source>
        <dbReference type="ARBA" id="ARBA00022553"/>
    </source>
</evidence>
<dbReference type="NCBIfam" id="TIGR01386">
    <property type="entry name" value="cztS_silS_copS"/>
    <property type="match status" value="1"/>
</dbReference>